<feature type="domain" description="DRBM" evidence="3">
    <location>
        <begin position="12"/>
        <end position="76"/>
    </location>
</feature>
<evidence type="ECO:0000313" key="5">
    <source>
        <dbReference type="Proteomes" id="UP000008711"/>
    </source>
</evidence>
<dbReference type="GO" id="GO:0005634">
    <property type="term" value="C:nucleus"/>
    <property type="evidence" value="ECO:0007669"/>
    <property type="project" value="EnsemblMetazoa"/>
</dbReference>
<dbReference type="OrthoDB" id="5961559at2759"/>
<accession>B3N6P1</accession>
<dbReference type="eggNOG" id="KOG3732">
    <property type="taxonomic scope" value="Eukaryota"/>
</dbReference>
<dbReference type="KEGG" id="der:6542797"/>
<dbReference type="FunFam" id="3.30.160.20:FF:000106">
    <property type="entry name" value="R2D2"/>
    <property type="match status" value="1"/>
</dbReference>
<evidence type="ECO:0000259" key="3">
    <source>
        <dbReference type="PROSITE" id="PS50137"/>
    </source>
</evidence>
<dbReference type="InterPro" id="IPR051247">
    <property type="entry name" value="RLC_Component"/>
</dbReference>
<dbReference type="GO" id="GO:0030422">
    <property type="term" value="P:siRNA processing"/>
    <property type="evidence" value="ECO:0007669"/>
    <property type="project" value="EnsemblMetazoa"/>
</dbReference>
<keyword evidence="1 2" id="KW-0694">RNA-binding</keyword>
<dbReference type="GO" id="GO:0070578">
    <property type="term" value="C:RISC-loading complex"/>
    <property type="evidence" value="ECO:0007669"/>
    <property type="project" value="EnsemblMetazoa"/>
</dbReference>
<proteinExistence type="predicted"/>
<sequence length="322" mass="35871">MSFLAEPIDNKSAVSALQEFCAKTKNIPPTYNFIDGEDGGYVCKVDLMELMAYGNGRSKRDAKHLAAVNILRKIRKLPGMGNIISQDCETMTMGDPDEALININRDMLKALRDYCVRHEMPLPSIEVVQQSGSPNAPEFVACCSVASIVRYGKSDKKKDARQRAAIEMLAVISKEADNLRPGQMEVVSTKKSEGLDLDETLEELEALRRKKFNTYVELTEAGAIDHSGLRLCDRHNYFKNFYPALKCAALEAIRSDEFMTSKDKALSVMSALKITPKISVLKSLSVVPMLCVELNCDLDVVFAALETNIYDQIIDYFSTMLV</sequence>
<dbReference type="Pfam" id="PF00035">
    <property type="entry name" value="dsrm"/>
    <property type="match status" value="2"/>
</dbReference>
<reference evidence="4 5" key="1">
    <citation type="journal article" date="2007" name="Nature">
        <title>Evolution of genes and genomes on the Drosophila phylogeny.</title>
        <authorList>
            <consortium name="Drosophila 12 Genomes Consortium"/>
            <person name="Clark A.G."/>
            <person name="Eisen M.B."/>
            <person name="Smith D.R."/>
            <person name="Bergman C.M."/>
            <person name="Oliver B."/>
            <person name="Markow T.A."/>
            <person name="Kaufman T.C."/>
            <person name="Kellis M."/>
            <person name="Gelbart W."/>
            <person name="Iyer V.N."/>
            <person name="Pollard D.A."/>
            <person name="Sackton T.B."/>
            <person name="Larracuente A.M."/>
            <person name="Singh N.D."/>
            <person name="Abad J.P."/>
            <person name="Abt D.N."/>
            <person name="Adryan B."/>
            <person name="Aguade M."/>
            <person name="Akashi H."/>
            <person name="Anderson W.W."/>
            <person name="Aquadro C.F."/>
            <person name="Ardell D.H."/>
            <person name="Arguello R."/>
            <person name="Artieri C.G."/>
            <person name="Barbash D.A."/>
            <person name="Barker D."/>
            <person name="Barsanti P."/>
            <person name="Batterham P."/>
            <person name="Batzoglou S."/>
            <person name="Begun D."/>
            <person name="Bhutkar A."/>
            <person name="Blanco E."/>
            <person name="Bosak S.A."/>
            <person name="Bradley R.K."/>
            <person name="Brand A.D."/>
            <person name="Brent M.R."/>
            <person name="Brooks A.N."/>
            <person name="Brown R.H."/>
            <person name="Butlin R.K."/>
            <person name="Caggese C."/>
            <person name="Calvi B.R."/>
            <person name="Bernardo de Carvalho A."/>
            <person name="Caspi A."/>
            <person name="Castrezana S."/>
            <person name="Celniker S.E."/>
            <person name="Chang J.L."/>
            <person name="Chapple C."/>
            <person name="Chatterji S."/>
            <person name="Chinwalla A."/>
            <person name="Civetta A."/>
            <person name="Clifton S.W."/>
            <person name="Comeron J.M."/>
            <person name="Costello J.C."/>
            <person name="Coyne J.A."/>
            <person name="Daub J."/>
            <person name="David R.G."/>
            <person name="Delcher A.L."/>
            <person name="Delehaunty K."/>
            <person name="Do C.B."/>
            <person name="Ebling H."/>
            <person name="Edwards K."/>
            <person name="Eickbush T."/>
            <person name="Evans J.D."/>
            <person name="Filipski A."/>
            <person name="Findeiss S."/>
            <person name="Freyhult E."/>
            <person name="Fulton L."/>
            <person name="Fulton R."/>
            <person name="Garcia A.C."/>
            <person name="Gardiner A."/>
            <person name="Garfield D.A."/>
            <person name="Garvin B.E."/>
            <person name="Gibson G."/>
            <person name="Gilbert D."/>
            <person name="Gnerre S."/>
            <person name="Godfrey J."/>
            <person name="Good R."/>
            <person name="Gotea V."/>
            <person name="Gravely B."/>
            <person name="Greenberg A.J."/>
            <person name="Griffiths-Jones S."/>
            <person name="Gross S."/>
            <person name="Guigo R."/>
            <person name="Gustafson E.A."/>
            <person name="Haerty W."/>
            <person name="Hahn M.W."/>
            <person name="Halligan D.L."/>
            <person name="Halpern A.L."/>
            <person name="Halter G.M."/>
            <person name="Han M.V."/>
            <person name="Heger A."/>
            <person name="Hillier L."/>
            <person name="Hinrichs A.S."/>
            <person name="Holmes I."/>
            <person name="Hoskins R.A."/>
            <person name="Hubisz M.J."/>
            <person name="Hultmark D."/>
            <person name="Huntley M.A."/>
            <person name="Jaffe D.B."/>
            <person name="Jagadeeshan S."/>
            <person name="Jeck W.R."/>
            <person name="Johnson J."/>
            <person name="Jones C.D."/>
            <person name="Jordan W.C."/>
            <person name="Karpen G.H."/>
            <person name="Kataoka E."/>
            <person name="Keightley P.D."/>
            <person name="Kheradpour P."/>
            <person name="Kirkness E.F."/>
            <person name="Koerich L.B."/>
            <person name="Kristiansen K."/>
            <person name="Kudrna D."/>
            <person name="Kulathinal R.J."/>
            <person name="Kumar S."/>
            <person name="Kwok R."/>
            <person name="Lander E."/>
            <person name="Langley C.H."/>
            <person name="Lapoint R."/>
            <person name="Lazzaro B.P."/>
            <person name="Lee S.J."/>
            <person name="Levesque L."/>
            <person name="Li R."/>
            <person name="Lin C.F."/>
            <person name="Lin M.F."/>
            <person name="Lindblad-Toh K."/>
            <person name="Llopart A."/>
            <person name="Long M."/>
            <person name="Low L."/>
            <person name="Lozovsky E."/>
            <person name="Lu J."/>
            <person name="Luo M."/>
            <person name="Machado C.A."/>
            <person name="Makalowski W."/>
            <person name="Marzo M."/>
            <person name="Matsuda M."/>
            <person name="Matzkin L."/>
            <person name="McAllister B."/>
            <person name="McBride C.S."/>
            <person name="McKernan B."/>
            <person name="McKernan K."/>
            <person name="Mendez-Lago M."/>
            <person name="Minx P."/>
            <person name="Mollenhauer M.U."/>
            <person name="Montooth K."/>
            <person name="Mount S.M."/>
            <person name="Mu X."/>
            <person name="Myers E."/>
            <person name="Negre B."/>
            <person name="Newfeld S."/>
            <person name="Nielsen R."/>
            <person name="Noor M.A."/>
            <person name="O'Grady P."/>
            <person name="Pachter L."/>
            <person name="Papaceit M."/>
            <person name="Parisi M.J."/>
            <person name="Parisi M."/>
            <person name="Parts L."/>
            <person name="Pedersen J.S."/>
            <person name="Pesole G."/>
            <person name="Phillippy A.M."/>
            <person name="Ponting C.P."/>
            <person name="Pop M."/>
            <person name="Porcelli D."/>
            <person name="Powell J.R."/>
            <person name="Prohaska S."/>
            <person name="Pruitt K."/>
            <person name="Puig M."/>
            <person name="Quesneville H."/>
            <person name="Ram K.R."/>
            <person name="Rand D."/>
            <person name="Rasmussen M.D."/>
            <person name="Reed L.K."/>
            <person name="Reenan R."/>
            <person name="Reily A."/>
            <person name="Remington K.A."/>
            <person name="Rieger T.T."/>
            <person name="Ritchie M.G."/>
            <person name="Robin C."/>
            <person name="Rogers Y.H."/>
            <person name="Rohde C."/>
            <person name="Rozas J."/>
            <person name="Rubenfield M.J."/>
            <person name="Ruiz A."/>
            <person name="Russo S."/>
            <person name="Salzberg S.L."/>
            <person name="Sanchez-Gracia A."/>
            <person name="Saranga D.J."/>
            <person name="Sato H."/>
            <person name="Schaeffer S.W."/>
            <person name="Schatz M.C."/>
            <person name="Schlenke T."/>
            <person name="Schwartz R."/>
            <person name="Segarra C."/>
            <person name="Singh R.S."/>
            <person name="Sirot L."/>
            <person name="Sirota M."/>
            <person name="Sisneros N.B."/>
            <person name="Smith C.D."/>
            <person name="Smith T.F."/>
            <person name="Spieth J."/>
            <person name="Stage D.E."/>
            <person name="Stark A."/>
            <person name="Stephan W."/>
            <person name="Strausberg R.L."/>
            <person name="Strempel S."/>
            <person name="Sturgill D."/>
            <person name="Sutton G."/>
            <person name="Sutton G.G."/>
            <person name="Tao W."/>
            <person name="Teichmann S."/>
            <person name="Tobari Y.N."/>
            <person name="Tomimura Y."/>
            <person name="Tsolas J.M."/>
            <person name="Valente V.L."/>
            <person name="Venter E."/>
            <person name="Venter J.C."/>
            <person name="Vicario S."/>
            <person name="Vieira F.G."/>
            <person name="Vilella A.J."/>
            <person name="Villasante A."/>
            <person name="Walenz B."/>
            <person name="Wang J."/>
            <person name="Wasserman M."/>
            <person name="Watts T."/>
            <person name="Wilson D."/>
            <person name="Wilson R.K."/>
            <person name="Wing R.A."/>
            <person name="Wolfner M.F."/>
            <person name="Wong A."/>
            <person name="Wong G.K."/>
            <person name="Wu C.I."/>
            <person name="Wu G."/>
            <person name="Yamamoto D."/>
            <person name="Yang H.P."/>
            <person name="Yang S.P."/>
            <person name="Yorke J.A."/>
            <person name="Yoshida K."/>
            <person name="Zdobnov E."/>
            <person name="Zhang P."/>
            <person name="Zhang Y."/>
            <person name="Zimin A.V."/>
            <person name="Baldwin J."/>
            <person name="Abdouelleil A."/>
            <person name="Abdulkadir J."/>
            <person name="Abebe A."/>
            <person name="Abera B."/>
            <person name="Abreu J."/>
            <person name="Acer S.C."/>
            <person name="Aftuck L."/>
            <person name="Alexander A."/>
            <person name="An P."/>
            <person name="Anderson E."/>
            <person name="Anderson S."/>
            <person name="Arachi H."/>
            <person name="Azer M."/>
            <person name="Bachantsang P."/>
            <person name="Barry A."/>
            <person name="Bayul T."/>
            <person name="Berlin A."/>
            <person name="Bessette D."/>
            <person name="Bloom T."/>
            <person name="Blye J."/>
            <person name="Boguslavskiy L."/>
            <person name="Bonnet C."/>
            <person name="Boukhgalter B."/>
            <person name="Bourzgui I."/>
            <person name="Brown A."/>
            <person name="Cahill P."/>
            <person name="Channer S."/>
            <person name="Cheshatsang Y."/>
            <person name="Chuda L."/>
            <person name="Citroen M."/>
            <person name="Collymore A."/>
            <person name="Cooke P."/>
            <person name="Costello M."/>
            <person name="D'Aco K."/>
            <person name="Daza R."/>
            <person name="De Haan G."/>
            <person name="DeGray S."/>
            <person name="DeMaso C."/>
            <person name="Dhargay N."/>
            <person name="Dooley K."/>
            <person name="Dooley E."/>
            <person name="Doricent M."/>
            <person name="Dorje P."/>
            <person name="Dorjee K."/>
            <person name="Dupes A."/>
            <person name="Elong R."/>
            <person name="Falk J."/>
            <person name="Farina A."/>
            <person name="Faro S."/>
            <person name="Ferguson D."/>
            <person name="Fisher S."/>
            <person name="Foley C.D."/>
            <person name="Franke A."/>
            <person name="Friedrich D."/>
            <person name="Gadbois L."/>
            <person name="Gearin G."/>
            <person name="Gearin C.R."/>
            <person name="Giannoukos G."/>
            <person name="Goode T."/>
            <person name="Graham J."/>
            <person name="Grandbois E."/>
            <person name="Grewal S."/>
            <person name="Gyaltsen K."/>
            <person name="Hafez N."/>
            <person name="Hagos B."/>
            <person name="Hall J."/>
            <person name="Henson C."/>
            <person name="Hollinger A."/>
            <person name="Honan T."/>
            <person name="Huard M.D."/>
            <person name="Hughes L."/>
            <person name="Hurhula B."/>
            <person name="Husby M.E."/>
            <person name="Kamat A."/>
            <person name="Kanga B."/>
            <person name="Kashin S."/>
            <person name="Khazanovich D."/>
            <person name="Kisner P."/>
            <person name="Lance K."/>
            <person name="Lara M."/>
            <person name="Lee W."/>
            <person name="Lennon N."/>
            <person name="Letendre F."/>
            <person name="LeVine R."/>
            <person name="Lipovsky A."/>
            <person name="Liu X."/>
            <person name="Liu J."/>
            <person name="Liu S."/>
            <person name="Lokyitsang T."/>
            <person name="Lokyitsang Y."/>
            <person name="Lubonja R."/>
            <person name="Lui A."/>
            <person name="MacDonald P."/>
            <person name="Magnisalis V."/>
            <person name="Maru K."/>
            <person name="Matthews C."/>
            <person name="McCusker W."/>
            <person name="McDonough S."/>
            <person name="Mehta T."/>
            <person name="Meldrim J."/>
            <person name="Meneus L."/>
            <person name="Mihai O."/>
            <person name="Mihalev A."/>
            <person name="Mihova T."/>
            <person name="Mittelman R."/>
            <person name="Mlenga V."/>
            <person name="Montmayeur A."/>
            <person name="Mulrain L."/>
            <person name="Navidi A."/>
            <person name="Naylor J."/>
            <person name="Negash T."/>
            <person name="Nguyen T."/>
            <person name="Nguyen N."/>
            <person name="Nicol R."/>
            <person name="Norbu C."/>
            <person name="Norbu N."/>
            <person name="Novod N."/>
            <person name="O'Neill B."/>
            <person name="Osman S."/>
            <person name="Markiewicz E."/>
            <person name="Oyono O.L."/>
            <person name="Patti C."/>
            <person name="Phunkhang P."/>
            <person name="Pierre F."/>
            <person name="Priest M."/>
            <person name="Raghuraman S."/>
            <person name="Rege F."/>
            <person name="Reyes R."/>
            <person name="Rise C."/>
            <person name="Rogov P."/>
            <person name="Ross K."/>
            <person name="Ryan E."/>
            <person name="Settipalli S."/>
            <person name="Shea T."/>
            <person name="Sherpa N."/>
            <person name="Shi L."/>
            <person name="Shih D."/>
            <person name="Sparrow T."/>
            <person name="Spaulding J."/>
            <person name="Stalker J."/>
            <person name="Stange-Thomann N."/>
            <person name="Stavropoulos S."/>
            <person name="Stone C."/>
            <person name="Strader C."/>
            <person name="Tesfaye S."/>
            <person name="Thomson T."/>
            <person name="Thoulutsang Y."/>
            <person name="Thoulutsang D."/>
            <person name="Topham K."/>
            <person name="Topping I."/>
            <person name="Tsamla T."/>
            <person name="Vassiliev H."/>
            <person name="Vo A."/>
            <person name="Wangchuk T."/>
            <person name="Wangdi T."/>
            <person name="Weiand M."/>
            <person name="Wilkinson J."/>
            <person name="Wilson A."/>
            <person name="Yadav S."/>
            <person name="Young G."/>
            <person name="Yu Q."/>
            <person name="Zembek L."/>
            <person name="Zhong D."/>
            <person name="Zimmer A."/>
            <person name="Zwirko Z."/>
            <person name="Jaffe D.B."/>
            <person name="Alvarez P."/>
            <person name="Brockman W."/>
            <person name="Butler J."/>
            <person name="Chin C."/>
            <person name="Gnerre S."/>
            <person name="Grabherr M."/>
            <person name="Kleber M."/>
            <person name="Mauceli E."/>
            <person name="MacCallum I."/>
        </authorList>
    </citation>
    <scope>NUCLEOTIDE SEQUENCE [LARGE SCALE GENOMIC DNA]</scope>
    <source>
        <strain evidence="4 5">TSC#14021-0224.01</strain>
    </source>
</reference>
<dbReference type="SUPFAM" id="SSF54768">
    <property type="entry name" value="dsRNA-binding domain-like"/>
    <property type="match status" value="2"/>
</dbReference>
<dbReference type="HOGENOM" id="CLU_075162_0_0_1"/>
<dbReference type="GO" id="GO:0030713">
    <property type="term" value="P:follicle cell of egg chamber stalk formation"/>
    <property type="evidence" value="ECO:0007669"/>
    <property type="project" value="EnsemblMetazoa"/>
</dbReference>
<dbReference type="PhylomeDB" id="B3N6P1"/>
<dbReference type="GO" id="GO:0051607">
    <property type="term" value="P:defense response to virus"/>
    <property type="evidence" value="ECO:0007669"/>
    <property type="project" value="EnsemblMetazoa"/>
</dbReference>
<dbReference type="PANTHER" id="PTHR46205">
    <property type="entry name" value="LOQUACIOUS, ISOFORM B"/>
    <property type="match status" value="1"/>
</dbReference>
<reference evidence="4 5" key="2">
    <citation type="journal article" date="2008" name="Bioinformatics">
        <title>Assembly reconciliation.</title>
        <authorList>
            <person name="Zimin A.V."/>
            <person name="Smith D.R."/>
            <person name="Sutton G."/>
            <person name="Yorke J.A."/>
        </authorList>
    </citation>
    <scope>NUCLEOTIDE SEQUENCE [LARGE SCALE GENOMIC DNA]</scope>
    <source>
        <strain evidence="4 5">TSC#14021-0224.01</strain>
    </source>
</reference>
<dbReference type="GO" id="GO:0070922">
    <property type="term" value="P:RISC complex assembly"/>
    <property type="evidence" value="ECO:0007669"/>
    <property type="project" value="EnsemblMetazoa"/>
</dbReference>
<dbReference type="GO" id="GO:0005737">
    <property type="term" value="C:cytoplasm"/>
    <property type="evidence" value="ECO:0007669"/>
    <property type="project" value="EnsemblMetazoa"/>
</dbReference>
<evidence type="ECO:0000256" key="1">
    <source>
        <dbReference type="ARBA" id="ARBA00022884"/>
    </source>
</evidence>
<dbReference type="SMART" id="SM00358">
    <property type="entry name" value="DSRM"/>
    <property type="match status" value="2"/>
</dbReference>
<evidence type="ECO:0000313" key="4">
    <source>
        <dbReference type="EMBL" id="EDV59257.1"/>
    </source>
</evidence>
<name>B3N6P1_DROER</name>
<dbReference type="GO" id="GO:0070920">
    <property type="term" value="P:regulation of regulatory ncRNA processing"/>
    <property type="evidence" value="ECO:0007669"/>
    <property type="project" value="EnsemblMetazoa"/>
</dbReference>
<dbReference type="PANTHER" id="PTHR46205:SF4">
    <property type="entry name" value="LD06392P"/>
    <property type="match status" value="1"/>
</dbReference>
<protein>
    <recommendedName>
        <fullName evidence="3">DRBM domain-containing protein</fullName>
    </recommendedName>
</protein>
<evidence type="ECO:0000256" key="2">
    <source>
        <dbReference type="PROSITE-ProRule" id="PRU00266"/>
    </source>
</evidence>
<dbReference type="OMA" id="QEMMVKQ"/>
<organism evidence="4 5">
    <name type="scientific">Drosophila erecta</name>
    <name type="common">Fruit fly</name>
    <dbReference type="NCBI Taxonomy" id="7220"/>
    <lineage>
        <taxon>Eukaryota</taxon>
        <taxon>Metazoa</taxon>
        <taxon>Ecdysozoa</taxon>
        <taxon>Arthropoda</taxon>
        <taxon>Hexapoda</taxon>
        <taxon>Insecta</taxon>
        <taxon>Pterygota</taxon>
        <taxon>Neoptera</taxon>
        <taxon>Endopterygota</taxon>
        <taxon>Diptera</taxon>
        <taxon>Brachycera</taxon>
        <taxon>Muscomorpha</taxon>
        <taxon>Ephydroidea</taxon>
        <taxon>Drosophilidae</taxon>
        <taxon>Drosophila</taxon>
        <taxon>Sophophora</taxon>
    </lineage>
</organism>
<keyword evidence="5" id="KW-1185">Reference proteome</keyword>
<dbReference type="Proteomes" id="UP000008711">
    <property type="component" value="Unassembled WGS sequence"/>
</dbReference>
<dbReference type="InterPro" id="IPR014720">
    <property type="entry name" value="dsRBD_dom"/>
</dbReference>
<dbReference type="EMBL" id="CH954177">
    <property type="protein sequence ID" value="EDV59257.1"/>
    <property type="molecule type" value="Genomic_DNA"/>
</dbReference>
<dbReference type="Gene3D" id="3.30.160.20">
    <property type="match status" value="2"/>
</dbReference>
<dbReference type="AlphaFoldDB" id="B3N6P1"/>
<gene>
    <name evidence="4" type="primary">Dere\GG10497</name>
    <name evidence="4" type="synonym">dere_GLEANR_10417</name>
    <name evidence="4" type="synonym">GG10497</name>
    <name evidence="4" type="ORF">Dere_GG10497</name>
</gene>
<dbReference type="PROSITE" id="PS50137">
    <property type="entry name" value="DS_RBD"/>
    <property type="match status" value="2"/>
</dbReference>
<dbReference type="CDD" id="cd00048">
    <property type="entry name" value="DSRM_SF"/>
    <property type="match status" value="1"/>
</dbReference>
<feature type="domain" description="DRBM" evidence="3">
    <location>
        <begin position="106"/>
        <end position="174"/>
    </location>
</feature>
<dbReference type="GO" id="GO:0003725">
    <property type="term" value="F:double-stranded RNA binding"/>
    <property type="evidence" value="ECO:0007669"/>
    <property type="project" value="TreeGrafter"/>
</dbReference>
<dbReference type="GO" id="GO:0016442">
    <property type="term" value="C:RISC complex"/>
    <property type="evidence" value="ECO:0007669"/>
    <property type="project" value="EnsemblMetazoa"/>
</dbReference>
<dbReference type="GO" id="GO:0035197">
    <property type="term" value="F:siRNA binding"/>
    <property type="evidence" value="ECO:0007669"/>
    <property type="project" value="EnsemblMetazoa"/>
</dbReference>